<dbReference type="SUPFAM" id="SSF89550">
    <property type="entry name" value="PHP domain-like"/>
    <property type="match status" value="1"/>
</dbReference>
<dbReference type="InterPro" id="IPR016195">
    <property type="entry name" value="Pol/histidinol_Pase-like"/>
</dbReference>
<dbReference type="Proteomes" id="UP000183975">
    <property type="component" value="Unassembled WGS sequence"/>
</dbReference>
<sequence>MKYLIDTHTHTIASGHAYSTLDENVLCAARKGLEAIAITDHAPMMAHTTCHAYFANLHVVPKELHGVRVLRGIELNIMDFDGTVDMDEKVLSRLDIAIASLHTPCLAPGTKEENTRACLKVMENPLVDILGHPGDPRYPLDYELLVEKAKETGTILEINNTSLIPGGFRDGSADNIEYMLRLCKEAKLPVVVGSDAHFYTSIGEFDHAEALMKKVDFPKSLVLNASVDGLISALKRNK</sequence>
<proteinExistence type="predicted"/>
<dbReference type="PANTHER" id="PTHR36928">
    <property type="entry name" value="PHOSPHATASE YCDX-RELATED"/>
    <property type="match status" value="1"/>
</dbReference>
<keyword evidence="3" id="KW-1185">Reference proteome</keyword>
<dbReference type="SMART" id="SM00481">
    <property type="entry name" value="POLIIIAc"/>
    <property type="match status" value="1"/>
</dbReference>
<dbReference type="InterPro" id="IPR003141">
    <property type="entry name" value="Pol/His_phosphatase_N"/>
</dbReference>
<accession>A0A1M6YUK8</accession>
<name>A0A1M6YUK8_9FIRM</name>
<dbReference type="GO" id="GO:0042578">
    <property type="term" value="F:phosphoric ester hydrolase activity"/>
    <property type="evidence" value="ECO:0007669"/>
    <property type="project" value="TreeGrafter"/>
</dbReference>
<evidence type="ECO:0000259" key="1">
    <source>
        <dbReference type="SMART" id="SM00481"/>
    </source>
</evidence>
<dbReference type="InterPro" id="IPR050243">
    <property type="entry name" value="PHP_phosphatase"/>
</dbReference>
<dbReference type="OrthoDB" id="9808747at2"/>
<dbReference type="NCBIfam" id="NF006702">
    <property type="entry name" value="PRK09248.1"/>
    <property type="match status" value="1"/>
</dbReference>
<dbReference type="GO" id="GO:0005829">
    <property type="term" value="C:cytosol"/>
    <property type="evidence" value="ECO:0007669"/>
    <property type="project" value="TreeGrafter"/>
</dbReference>
<reference evidence="2 3" key="1">
    <citation type="submission" date="2016-11" db="EMBL/GenBank/DDBJ databases">
        <authorList>
            <person name="Jaros S."/>
            <person name="Januszkiewicz K."/>
            <person name="Wedrychowicz H."/>
        </authorList>
    </citation>
    <scope>NUCLEOTIDE SEQUENCE [LARGE SCALE GENOMIC DNA]</scope>
    <source>
        <strain evidence="2 3">DSM 14214</strain>
    </source>
</reference>
<dbReference type="PANTHER" id="PTHR36928:SF1">
    <property type="entry name" value="PHOSPHATASE YCDX-RELATED"/>
    <property type="match status" value="1"/>
</dbReference>
<evidence type="ECO:0000313" key="3">
    <source>
        <dbReference type="Proteomes" id="UP000183975"/>
    </source>
</evidence>
<feature type="domain" description="Polymerase/histidinol phosphatase N-terminal" evidence="1">
    <location>
        <begin position="5"/>
        <end position="79"/>
    </location>
</feature>
<gene>
    <name evidence="2" type="ORF">SAMN02745138_03086</name>
</gene>
<organism evidence="2 3">
    <name type="scientific">Anaerotignum lactatifermentans DSM 14214</name>
    <dbReference type="NCBI Taxonomy" id="1121323"/>
    <lineage>
        <taxon>Bacteria</taxon>
        <taxon>Bacillati</taxon>
        <taxon>Bacillota</taxon>
        <taxon>Clostridia</taxon>
        <taxon>Lachnospirales</taxon>
        <taxon>Anaerotignaceae</taxon>
        <taxon>Anaerotignum</taxon>
    </lineage>
</organism>
<dbReference type="Gene3D" id="3.20.20.140">
    <property type="entry name" value="Metal-dependent hydrolases"/>
    <property type="match status" value="1"/>
</dbReference>
<dbReference type="GO" id="GO:0008270">
    <property type="term" value="F:zinc ion binding"/>
    <property type="evidence" value="ECO:0007669"/>
    <property type="project" value="TreeGrafter"/>
</dbReference>
<dbReference type="EMBL" id="FRAH01000080">
    <property type="protein sequence ID" value="SHL21991.1"/>
    <property type="molecule type" value="Genomic_DNA"/>
</dbReference>
<dbReference type="RefSeq" id="WP_072853243.1">
    <property type="nucleotide sequence ID" value="NZ_FRAH01000080.1"/>
</dbReference>
<protein>
    <submittedName>
        <fullName evidence="2">Putative hydrolase</fullName>
    </submittedName>
</protein>
<dbReference type="AlphaFoldDB" id="A0A1M6YUK8"/>
<dbReference type="Pfam" id="PF02811">
    <property type="entry name" value="PHP"/>
    <property type="match status" value="1"/>
</dbReference>
<dbReference type="InterPro" id="IPR004013">
    <property type="entry name" value="PHP_dom"/>
</dbReference>
<dbReference type="CDD" id="cd07437">
    <property type="entry name" value="PHP_HisPPase_Ycdx_like"/>
    <property type="match status" value="1"/>
</dbReference>
<evidence type="ECO:0000313" key="2">
    <source>
        <dbReference type="EMBL" id="SHL21991.1"/>
    </source>
</evidence>
<keyword evidence="2" id="KW-0378">Hydrolase</keyword>